<dbReference type="EMBL" id="CM020620">
    <property type="protein sequence ID" value="KAK1870252.1"/>
    <property type="molecule type" value="Genomic_DNA"/>
</dbReference>
<evidence type="ECO:0000313" key="2">
    <source>
        <dbReference type="Proteomes" id="UP000798662"/>
    </source>
</evidence>
<sequence length="656" mass="67409">MAFVSVPAALRTGAVAKATTSVASSSSVFVASNRRVQVPAAGAASASPSGVVMQATATAKKSIKDLTAADLAGKRVLVRCDLNVPLDGKTITDDTRIRASIPTIEYLTAAGAKVLLSSHLGRPKSGPEDKFSLAPVATRLSELLKKDVKMAPDCIGDGVAEIVSGMSNGDVTLLENVRFYKEETANDTEFAKKLAANADMFVNDAFGTAHRAHGSTAGVTEFLRPSVAGLLLEKELAYLAGAVSNPKRPFAAIVGGSKVSSKIGVIESMLDKVDKLVIVGGMVFTFLKARGLSTGSSLVEDDKIELAKELEEIAAKKGVKIILPVDVVAADKFAPDAKTQLVSVDAIPDDTMGLDQGPKSTELINAELADCKTVLWNGPAGVFEFDAFATGTYAIANTLAEVTANGATTIIGGGDSVAAVEKAGLAEKMSHISTGGDFTRAYGVLLGRQPGRVVEVCHSFEVPLITETGGPGGGVAGRQTLDPVFLAGRIEQYKQVFPALSVVGWYVSGGWIGEEDAAIHSDVMLRLHESPILMVVNPRAALPRAAATGVAAHLATLHTAAGRLDDKVRVVGAYLAAVEAGTIAVDGSGAEGDLLRRVGAVAARLVSAEGVGGGSVRGGAGAELGDGRVVTYLAGVTKGIGLMSEVVDAFRGGHAS</sequence>
<organism evidence="1 2">
    <name type="scientific">Pyropia yezoensis</name>
    <name type="common">Susabi-nori</name>
    <name type="synonym">Porphyra yezoensis</name>
    <dbReference type="NCBI Taxonomy" id="2788"/>
    <lineage>
        <taxon>Eukaryota</taxon>
        <taxon>Rhodophyta</taxon>
        <taxon>Bangiophyceae</taxon>
        <taxon>Bangiales</taxon>
        <taxon>Bangiaceae</taxon>
        <taxon>Pyropia</taxon>
    </lineage>
</organism>
<dbReference type="Proteomes" id="UP000798662">
    <property type="component" value="Chromosome 3"/>
</dbReference>
<reference evidence="1" key="1">
    <citation type="submission" date="2019-11" db="EMBL/GenBank/DDBJ databases">
        <title>Nori genome reveals adaptations in red seaweeds to the harsh intertidal environment.</title>
        <authorList>
            <person name="Wang D."/>
            <person name="Mao Y."/>
        </authorList>
    </citation>
    <scope>NUCLEOTIDE SEQUENCE</scope>
    <source>
        <tissue evidence="1">Gametophyte</tissue>
    </source>
</reference>
<keyword evidence="2" id="KW-1185">Reference proteome</keyword>
<comment type="caution">
    <text evidence="1">The sequence shown here is derived from an EMBL/GenBank/DDBJ whole genome shotgun (WGS) entry which is preliminary data.</text>
</comment>
<protein>
    <submittedName>
        <fullName evidence="1">Uncharacterized protein</fullName>
    </submittedName>
</protein>
<name>A0ACC3CK45_PYRYE</name>
<accession>A0ACC3CK45</accession>
<gene>
    <name evidence="1" type="ORF">I4F81_012714</name>
</gene>
<proteinExistence type="predicted"/>
<evidence type="ECO:0000313" key="1">
    <source>
        <dbReference type="EMBL" id="KAK1870252.1"/>
    </source>
</evidence>